<dbReference type="InterPro" id="IPR039252">
    <property type="entry name" value="RALFL27"/>
</dbReference>
<feature type="transmembrane region" description="Helical" evidence="7">
    <location>
        <begin position="38"/>
        <end position="61"/>
    </location>
</feature>
<keyword evidence="7" id="KW-1133">Transmembrane helix</keyword>
<sequence>MAQTNNEETIELARTIIQPVCQLGYRQKEMRPNVSIEFLWWLSLTILLVSVITSTSTAAFLESNSSPIFNATIGEGNEEEFSMESEVHQRLLAYPGNHINYKTLERQQVCNAQMYGSCVKPINRDSRPCTYYNRCKRGS</sequence>
<evidence type="ECO:0000256" key="2">
    <source>
        <dbReference type="ARBA" id="ARBA00009178"/>
    </source>
</evidence>
<name>U5FJJ1_POPTR</name>
<keyword evidence="7" id="KW-0812">Transmembrane</keyword>
<keyword evidence="6" id="KW-1015">Disulfide bond</keyword>
<dbReference type="Pfam" id="PF05498">
    <property type="entry name" value="RALF"/>
    <property type="match status" value="1"/>
</dbReference>
<protein>
    <submittedName>
        <fullName evidence="8">Uncharacterized protein</fullName>
    </submittedName>
</protein>
<evidence type="ECO:0000256" key="4">
    <source>
        <dbReference type="ARBA" id="ARBA00022702"/>
    </source>
</evidence>
<evidence type="ECO:0000256" key="7">
    <source>
        <dbReference type="SAM" id="Phobius"/>
    </source>
</evidence>
<dbReference type="GO" id="GO:0005179">
    <property type="term" value="F:hormone activity"/>
    <property type="evidence" value="ECO:0007669"/>
    <property type="project" value="UniProtKB-KW"/>
</dbReference>
<evidence type="ECO:0000313" key="9">
    <source>
        <dbReference type="Proteomes" id="UP000006729"/>
    </source>
</evidence>
<dbReference type="AlphaFoldDB" id="U5FJJ1"/>
<organism evidence="8 9">
    <name type="scientific">Populus trichocarpa</name>
    <name type="common">Western balsam poplar</name>
    <name type="synonym">Populus balsamifera subsp. trichocarpa</name>
    <dbReference type="NCBI Taxonomy" id="3694"/>
    <lineage>
        <taxon>Eukaryota</taxon>
        <taxon>Viridiplantae</taxon>
        <taxon>Streptophyta</taxon>
        <taxon>Embryophyta</taxon>
        <taxon>Tracheophyta</taxon>
        <taxon>Spermatophyta</taxon>
        <taxon>Magnoliopsida</taxon>
        <taxon>eudicotyledons</taxon>
        <taxon>Gunneridae</taxon>
        <taxon>Pentapetalae</taxon>
        <taxon>rosids</taxon>
        <taxon>fabids</taxon>
        <taxon>Malpighiales</taxon>
        <taxon>Salicaceae</taxon>
        <taxon>Saliceae</taxon>
        <taxon>Populus</taxon>
    </lineage>
</organism>
<keyword evidence="4" id="KW-0372">Hormone</keyword>
<dbReference type="InterPro" id="IPR008801">
    <property type="entry name" value="RALF"/>
</dbReference>
<dbReference type="GO" id="GO:0005576">
    <property type="term" value="C:extracellular region"/>
    <property type="evidence" value="ECO:0007669"/>
    <property type="project" value="UniProtKB-SubCell"/>
</dbReference>
<keyword evidence="5" id="KW-0732">Signal</keyword>
<comment type="similarity">
    <text evidence="2">Belongs to the plant rapid alkalinization factor (RALF) family.</text>
</comment>
<dbReference type="GO" id="GO:0040008">
    <property type="term" value="P:regulation of growth"/>
    <property type="evidence" value="ECO:0007669"/>
    <property type="project" value="UniProtKB-ARBA"/>
</dbReference>
<dbReference type="PANTHER" id="PTHR39112:SF1">
    <property type="entry name" value="PROTEIN RALF-LIKE 27"/>
    <property type="match status" value="1"/>
</dbReference>
<evidence type="ECO:0000256" key="5">
    <source>
        <dbReference type="ARBA" id="ARBA00022729"/>
    </source>
</evidence>
<dbReference type="InParanoid" id="U5FJJ1"/>
<dbReference type="HOGENOM" id="CLU_153498_0_0_1"/>
<reference evidence="8 9" key="1">
    <citation type="journal article" date="2006" name="Science">
        <title>The genome of black cottonwood, Populus trichocarpa (Torr. &amp; Gray).</title>
        <authorList>
            <person name="Tuskan G.A."/>
            <person name="Difazio S."/>
            <person name="Jansson S."/>
            <person name="Bohlmann J."/>
            <person name="Grigoriev I."/>
            <person name="Hellsten U."/>
            <person name="Putnam N."/>
            <person name="Ralph S."/>
            <person name="Rombauts S."/>
            <person name="Salamov A."/>
            <person name="Schein J."/>
            <person name="Sterck L."/>
            <person name="Aerts A."/>
            <person name="Bhalerao R.R."/>
            <person name="Bhalerao R.P."/>
            <person name="Blaudez D."/>
            <person name="Boerjan W."/>
            <person name="Brun A."/>
            <person name="Brunner A."/>
            <person name="Busov V."/>
            <person name="Campbell M."/>
            <person name="Carlson J."/>
            <person name="Chalot M."/>
            <person name="Chapman J."/>
            <person name="Chen G.L."/>
            <person name="Cooper D."/>
            <person name="Coutinho P.M."/>
            <person name="Couturier J."/>
            <person name="Covert S."/>
            <person name="Cronk Q."/>
            <person name="Cunningham R."/>
            <person name="Davis J."/>
            <person name="Degroeve S."/>
            <person name="Dejardin A."/>
            <person name="Depamphilis C."/>
            <person name="Detter J."/>
            <person name="Dirks B."/>
            <person name="Dubchak I."/>
            <person name="Duplessis S."/>
            <person name="Ehlting J."/>
            <person name="Ellis B."/>
            <person name="Gendler K."/>
            <person name="Goodstein D."/>
            <person name="Gribskov M."/>
            <person name="Grimwood J."/>
            <person name="Groover A."/>
            <person name="Gunter L."/>
            <person name="Hamberger B."/>
            <person name="Heinze B."/>
            <person name="Helariutta Y."/>
            <person name="Henrissat B."/>
            <person name="Holligan D."/>
            <person name="Holt R."/>
            <person name="Huang W."/>
            <person name="Islam-Faridi N."/>
            <person name="Jones S."/>
            <person name="Jones-Rhoades M."/>
            <person name="Jorgensen R."/>
            <person name="Joshi C."/>
            <person name="Kangasjarvi J."/>
            <person name="Karlsson J."/>
            <person name="Kelleher C."/>
            <person name="Kirkpatrick R."/>
            <person name="Kirst M."/>
            <person name="Kohler A."/>
            <person name="Kalluri U."/>
            <person name="Larimer F."/>
            <person name="Leebens-Mack J."/>
            <person name="Leple J.C."/>
            <person name="Locascio P."/>
            <person name="Lou Y."/>
            <person name="Lucas S."/>
            <person name="Martin F."/>
            <person name="Montanini B."/>
            <person name="Napoli C."/>
            <person name="Nelson D.R."/>
            <person name="Nelson C."/>
            <person name="Nieminen K."/>
            <person name="Nilsson O."/>
            <person name="Pereda V."/>
            <person name="Peter G."/>
            <person name="Philippe R."/>
            <person name="Pilate G."/>
            <person name="Poliakov A."/>
            <person name="Razumovskaya J."/>
            <person name="Richardson P."/>
            <person name="Rinaldi C."/>
            <person name="Ritland K."/>
            <person name="Rouze P."/>
            <person name="Ryaboy D."/>
            <person name="Schmutz J."/>
            <person name="Schrader J."/>
            <person name="Segerman B."/>
            <person name="Shin H."/>
            <person name="Siddiqui A."/>
            <person name="Sterky F."/>
            <person name="Terry A."/>
            <person name="Tsai C.J."/>
            <person name="Uberbacher E."/>
            <person name="Unneberg P."/>
            <person name="Vahala J."/>
            <person name="Wall K."/>
            <person name="Wessler S."/>
            <person name="Yang G."/>
            <person name="Yin T."/>
            <person name="Douglas C."/>
            <person name="Marra M."/>
            <person name="Sandberg G."/>
            <person name="Van de Peer Y."/>
            <person name="Rokhsar D."/>
        </authorList>
    </citation>
    <scope>NUCLEOTIDE SEQUENCE [LARGE SCALE GENOMIC DNA]</scope>
    <source>
        <strain evidence="9">cv. Nisqually</strain>
    </source>
</reference>
<dbReference type="EMBL" id="CM009306">
    <property type="protein sequence ID" value="PNS96101.1"/>
    <property type="molecule type" value="Genomic_DNA"/>
</dbReference>
<comment type="subcellular location">
    <subcellularLocation>
        <location evidence="1">Secreted</location>
    </subcellularLocation>
</comment>
<dbReference type="PANTHER" id="PTHR39112">
    <property type="entry name" value="PROTEIN RALF-LIKE 27-RELATED"/>
    <property type="match status" value="1"/>
</dbReference>
<evidence type="ECO:0000313" key="8">
    <source>
        <dbReference type="EMBL" id="PNS96101.1"/>
    </source>
</evidence>
<evidence type="ECO:0000256" key="3">
    <source>
        <dbReference type="ARBA" id="ARBA00022525"/>
    </source>
</evidence>
<gene>
    <name evidence="8" type="ORF">POPTR_017G095700</name>
</gene>
<accession>U5FJJ1</accession>
<keyword evidence="9" id="KW-1185">Reference proteome</keyword>
<keyword evidence="7" id="KW-0472">Membrane</keyword>
<dbReference type="Proteomes" id="UP000006729">
    <property type="component" value="Chromosome 17"/>
</dbReference>
<keyword evidence="3" id="KW-0964">Secreted</keyword>
<evidence type="ECO:0000256" key="1">
    <source>
        <dbReference type="ARBA" id="ARBA00004613"/>
    </source>
</evidence>
<proteinExistence type="inferred from homology"/>
<dbReference type="eggNOG" id="ENOG502SWDV">
    <property type="taxonomic scope" value="Eukaryota"/>
</dbReference>
<evidence type="ECO:0000256" key="6">
    <source>
        <dbReference type="ARBA" id="ARBA00023157"/>
    </source>
</evidence>